<evidence type="ECO:0000313" key="1">
    <source>
        <dbReference type="EMBL" id="RGV51250.1"/>
    </source>
</evidence>
<sequence>MRFRNKILYISFLLLLSCKNADELSKILLKGDADYLEGSFSEFPMDMYRPAKLYVIGNKLIVFDDVKEELFKVFKIPTLDYCYSFGKKGGGPDEFHLLDKETINVGDDLEILYRNKLHHYYVTDSSFLKIKSDDKSHDLVLTSVNPINNFKCLKQSLYICNNDFNKNDEEFCLLDLKTKKETKFGRIDKKKNEVSIQDLDAYLSKSICTNESLQRFAAFYYHRPVFKIYNSNMQMLKTVEIEQDKTQFDPKVIYFTEPYATEKYIYVMWICKSKQAVERDIDAFRPEILVFNWDGELLRRIIVNKPIISFAVSEAYKEFYAVSFSEADINRIYKFKLPDMNSDNSMASSSISNDFYSIIPMGNYHFAREETVNATFEKDGYIMNIVNLASGELKKRGKYKSLGGISLTYYAPSDEKADLNKKMREIISIETAKRIDTLDIDKRSVIRVARSQSLKDYYGNVTQARYCDYIQKQTNKIIKFSIFMENGGDESIQFIPPLSQDIERMLSSLRLK</sequence>
<protein>
    <recommendedName>
        <fullName evidence="3">DUF4221 domain-containing protein</fullName>
    </recommendedName>
</protein>
<dbReference type="AlphaFoldDB" id="A0A412Y127"/>
<dbReference type="Pfam" id="PF15869">
    <property type="entry name" value="TolB_like"/>
    <property type="match status" value="1"/>
</dbReference>
<dbReference type="Proteomes" id="UP000283850">
    <property type="component" value="Unassembled WGS sequence"/>
</dbReference>
<dbReference type="EMBL" id="QRZF01000012">
    <property type="protein sequence ID" value="RGV51250.1"/>
    <property type="molecule type" value="Genomic_DNA"/>
</dbReference>
<reference evidence="1 2" key="1">
    <citation type="submission" date="2018-08" db="EMBL/GenBank/DDBJ databases">
        <title>A genome reference for cultivated species of the human gut microbiota.</title>
        <authorList>
            <person name="Zou Y."/>
            <person name="Xue W."/>
            <person name="Luo G."/>
        </authorList>
    </citation>
    <scope>NUCLEOTIDE SEQUENCE [LARGE SCALE GENOMIC DNA]</scope>
    <source>
        <strain evidence="1 2">AF14-32</strain>
    </source>
</reference>
<gene>
    <name evidence="1" type="ORF">DWW10_16440</name>
</gene>
<name>A0A412Y127_9BACE</name>
<dbReference type="PROSITE" id="PS51257">
    <property type="entry name" value="PROKAR_LIPOPROTEIN"/>
    <property type="match status" value="1"/>
</dbReference>
<comment type="caution">
    <text evidence="1">The sequence shown here is derived from an EMBL/GenBank/DDBJ whole genome shotgun (WGS) entry which is preliminary data.</text>
</comment>
<organism evidence="1 2">
    <name type="scientific">Bacteroides intestinalis</name>
    <dbReference type="NCBI Taxonomy" id="329854"/>
    <lineage>
        <taxon>Bacteria</taxon>
        <taxon>Pseudomonadati</taxon>
        <taxon>Bacteroidota</taxon>
        <taxon>Bacteroidia</taxon>
        <taxon>Bacteroidales</taxon>
        <taxon>Bacteroidaceae</taxon>
        <taxon>Bacteroides</taxon>
    </lineage>
</organism>
<dbReference type="RefSeq" id="WP_118420723.1">
    <property type="nucleotide sequence ID" value="NZ_QRZF01000012.1"/>
</dbReference>
<evidence type="ECO:0008006" key="3">
    <source>
        <dbReference type="Google" id="ProtNLM"/>
    </source>
</evidence>
<accession>A0A412Y127</accession>
<evidence type="ECO:0000313" key="2">
    <source>
        <dbReference type="Proteomes" id="UP000283850"/>
    </source>
</evidence>
<proteinExistence type="predicted"/>